<evidence type="ECO:0000313" key="11">
    <source>
        <dbReference type="Ensembl" id="ENSMGAP00000024992.1"/>
    </source>
</evidence>
<sequence>VQKHGFPDVFFNSLPSPSFLAIYNYDAVQDVELSLQVGDTVHILEMYEGSVICCFLSLILFIYFQGIFPETYIHLKEATVKDRGQHETVIPGELPLGQELTSTLREWAVIWHRLYVDNKTTQFRHVQQLTYSLIEWRSQILSGTLPKDELAELKKKVTAKIDYGNRILGLDLVVRDDNGNILDPDETSTISLFKAHETASKRIDERIQEEKSLQQNLELRGQPIFNTTHTYSLYVNFKNFVCNIGEDAELLMSLYDPDLSKFISENYLVRWGSNGMPKEIEKLNNLQAVFTDLSSSDLIRPKISLVCQIVRVGHMELKDGKKHTCGLRRPFGVAVMDITDIIHGKVDDEEKQHFIPFQQRQLIMSPLITSHVIGENEPLTSVFNKVIAAKEVNHKGQGLWVSLKLLPGDLAQVQKDFSHLVDRSTAVARKMGFPEIILPGDVRNDIYVTLIQGEFDKGKKKTPKNVEVTMSVHDEDGNLQEKAIHPGAGYEGVSEYKSVVYYQVKQPYWYETVKVSIAIEEVSRCHLRFTFRHRSSQESRDKSERAFGMGFVKLMNADGTTLQDGKHNLIIYKGDNKKMEDAKCYLTLPYTKVEMEEKETPSGKSLHHLANFTPSKDSTKDSFQIATLICSTKLTQNVDLLGLLNWRSNSQNIAHNLRKLMEVEGGEIVKFLQDTLDALFNIMMEMSENETYDFLVFDALVFIISLIGDIKFQHFNPVLETYIYKHFSATLAYVKLTKVLNCYVGNADDSSKTELLFAALKALKYLFRFIVQSRILYLSEDGDEFNDAIRKLFFSFNVLMDRPLEEAVKIKGAALKYLPSIINDVKLVFDPVQLSVLLIWCCVSFSECRDALLPLLIDQLSGQLDDNSNKPDHEASSQLLSSILEVLDRKDVGPTAKHIQQIMERLLRRINRTVIGMSRQSPHIGIFVACMTAILRQMDDHHYNHYINTFKTRQDIIDFLMETFIMFKDLIGKNVYASDWMVMNMMQSRVFLQAVNQFTSVLNRFFLDQTNFELQLWNNYFHLAVAFLTHESLQLETFSQAKRSKIIKKYGDMRKEIGFKIRDMWYNLGPHKIKFIPAMVGPILEVTLVPEPELRKATIPIFFDMMQCEFFLPFQFENELITRLDQEVEGGRGDEQYKILLEKLLLEHCRKHKYLSASGEKFAWLVSSLLENLLDYRTIMHDESKENRMSCTVNVLNFYKEKKREDIYIRYLYKLRDLHTDCENFTEAAYTLLLHAELLQWSEKPCVPHLLQRDSYYVYSQQELKEKLYQEIISFFDRGKVSFCGVLGVHWYLDWRNQTHRQVPVFVRA</sequence>
<protein>
    <recommendedName>
        <fullName evidence="13">Dedicator of cytokinesis 5</fullName>
    </recommendedName>
</protein>
<evidence type="ECO:0000259" key="8">
    <source>
        <dbReference type="PROSITE" id="PS50002"/>
    </source>
</evidence>
<evidence type="ECO:0000256" key="2">
    <source>
        <dbReference type="ARBA" id="ARBA00022443"/>
    </source>
</evidence>
<dbReference type="GO" id="GO:0005886">
    <property type="term" value="C:plasma membrane"/>
    <property type="evidence" value="ECO:0007669"/>
    <property type="project" value="TreeGrafter"/>
</dbReference>
<dbReference type="InterPro" id="IPR026791">
    <property type="entry name" value="DOCK"/>
</dbReference>
<keyword evidence="3" id="KW-0963">Cytoplasm</keyword>
<dbReference type="PROSITE" id="PS51650">
    <property type="entry name" value="C2_DOCK"/>
    <property type="match status" value="1"/>
</dbReference>
<proteinExistence type="inferred from homology"/>
<evidence type="ECO:0000259" key="9">
    <source>
        <dbReference type="PROSITE" id="PS51650"/>
    </source>
</evidence>
<dbReference type="Ensembl" id="ENSMGAT00000025145.1">
    <property type="protein sequence ID" value="ENSMGAP00000024992.1"/>
    <property type="gene ID" value="ENSMGAG00000000866.3"/>
</dbReference>
<dbReference type="GO" id="GO:0005737">
    <property type="term" value="C:cytoplasm"/>
    <property type="evidence" value="ECO:0007669"/>
    <property type="project" value="UniProtKB-SubCell"/>
</dbReference>
<feature type="domain" description="SH3" evidence="8">
    <location>
        <begin position="14"/>
        <end position="78"/>
    </location>
</feature>
<keyword evidence="2 6" id="KW-0728">SH3 domain</keyword>
<dbReference type="InterPro" id="IPR016024">
    <property type="entry name" value="ARM-type_fold"/>
</dbReference>
<dbReference type="Gene3D" id="2.30.30.40">
    <property type="entry name" value="SH3 Domains"/>
    <property type="match status" value="1"/>
</dbReference>
<dbReference type="InterPro" id="IPR036028">
    <property type="entry name" value="SH3-like_dom_sf"/>
</dbReference>
<evidence type="ECO:0000256" key="5">
    <source>
        <dbReference type="ARBA" id="ARBA00022658"/>
    </source>
</evidence>
<dbReference type="InterPro" id="IPR027007">
    <property type="entry name" value="C2_DOCK-type_domain"/>
</dbReference>
<dbReference type="Pfam" id="PF14429">
    <property type="entry name" value="DOCK-C2"/>
    <property type="match status" value="1"/>
</dbReference>
<organism evidence="11 12">
    <name type="scientific">Meleagris gallopavo</name>
    <name type="common">Wild turkey</name>
    <dbReference type="NCBI Taxonomy" id="9103"/>
    <lineage>
        <taxon>Eukaryota</taxon>
        <taxon>Metazoa</taxon>
        <taxon>Chordata</taxon>
        <taxon>Craniata</taxon>
        <taxon>Vertebrata</taxon>
        <taxon>Euteleostomi</taxon>
        <taxon>Archelosauria</taxon>
        <taxon>Archosauria</taxon>
        <taxon>Dinosauria</taxon>
        <taxon>Saurischia</taxon>
        <taxon>Theropoda</taxon>
        <taxon>Coelurosauria</taxon>
        <taxon>Aves</taxon>
        <taxon>Neognathae</taxon>
        <taxon>Galloanserae</taxon>
        <taxon>Galliformes</taxon>
        <taxon>Phasianidae</taxon>
        <taxon>Meleagridinae</taxon>
        <taxon>Meleagris</taxon>
    </lineage>
</organism>
<dbReference type="GO" id="GO:0007520">
    <property type="term" value="P:myoblast fusion"/>
    <property type="evidence" value="ECO:0007669"/>
    <property type="project" value="TreeGrafter"/>
</dbReference>
<dbReference type="InterPro" id="IPR035892">
    <property type="entry name" value="C2_domain_sf"/>
</dbReference>
<dbReference type="PANTHER" id="PTHR45653:SF3">
    <property type="entry name" value="DEDICATOR OF CYTOKINESIS PROTEIN 5"/>
    <property type="match status" value="1"/>
</dbReference>
<dbReference type="Pfam" id="PF06920">
    <property type="entry name" value="DHR-2_Lobe_A"/>
    <property type="match status" value="1"/>
</dbReference>
<dbReference type="PROSITE" id="PS51651">
    <property type="entry name" value="DOCKER"/>
    <property type="match status" value="1"/>
</dbReference>
<dbReference type="InterPro" id="IPR027357">
    <property type="entry name" value="DOCKER_dom"/>
</dbReference>
<keyword evidence="5" id="KW-0344">Guanine-nucleotide releasing factor</keyword>
<feature type="domain" description="DOCKER" evidence="10">
    <location>
        <begin position="1199"/>
        <end position="1309"/>
    </location>
</feature>
<reference evidence="11" key="3">
    <citation type="submission" date="2025-09" db="UniProtKB">
        <authorList>
            <consortium name="Ensembl"/>
        </authorList>
    </citation>
    <scope>IDENTIFICATION</scope>
</reference>
<feature type="domain" description="C2 DOCK-type" evidence="9">
    <location>
        <begin position="443"/>
        <end position="630"/>
    </location>
</feature>
<evidence type="ECO:0000256" key="6">
    <source>
        <dbReference type="PROSITE-ProRule" id="PRU00192"/>
    </source>
</evidence>
<dbReference type="SUPFAM" id="SSF50044">
    <property type="entry name" value="SH3-domain"/>
    <property type="match status" value="1"/>
</dbReference>
<dbReference type="GO" id="GO:0031267">
    <property type="term" value="F:small GTPase binding"/>
    <property type="evidence" value="ECO:0007669"/>
    <property type="project" value="TreeGrafter"/>
</dbReference>
<dbReference type="InterPro" id="IPR046769">
    <property type="entry name" value="DOCKER_Lobe_A"/>
</dbReference>
<evidence type="ECO:0000256" key="1">
    <source>
        <dbReference type="ARBA" id="ARBA00004496"/>
    </source>
</evidence>
<comment type="subcellular location">
    <subcellularLocation>
        <location evidence="1">Cytoplasm</location>
    </subcellularLocation>
</comment>
<evidence type="ECO:0000256" key="7">
    <source>
        <dbReference type="PROSITE-ProRule" id="PRU00983"/>
    </source>
</evidence>
<dbReference type="InterPro" id="IPR042455">
    <property type="entry name" value="DOCK_N_sub1"/>
</dbReference>
<dbReference type="PROSITE" id="PS50002">
    <property type="entry name" value="SH3"/>
    <property type="match status" value="1"/>
</dbReference>
<dbReference type="Bgee" id="ENSMGAG00000000866">
    <property type="expression patterns" value="Expressed in duodenum and 11 other cell types or tissues"/>
</dbReference>
<comment type="similarity">
    <text evidence="7">Belongs to the DOCK family.</text>
</comment>
<dbReference type="FunFam" id="1.20.1270.350:FF:000001">
    <property type="entry name" value="dedicator of cytokinesis protein 4"/>
    <property type="match status" value="1"/>
</dbReference>
<reference evidence="11 12" key="1">
    <citation type="journal article" date="2010" name="PLoS Biol.">
        <title>Multi-platform next-generation sequencing of the domestic turkey (Meleagris gallopavo): genome assembly and analysis.</title>
        <authorList>
            <person name="Dalloul R.A."/>
            <person name="Long J.A."/>
            <person name="Zimin A.V."/>
            <person name="Aslam L."/>
            <person name="Beal K."/>
            <person name="Blomberg L.A."/>
            <person name="Bouffard P."/>
            <person name="Burt D.W."/>
            <person name="Crasta O."/>
            <person name="Crooijmans R.P."/>
            <person name="Cooper K."/>
            <person name="Coulombe R.A."/>
            <person name="De S."/>
            <person name="Delany M.E."/>
            <person name="Dodgson J.B."/>
            <person name="Dong J.J."/>
            <person name="Evans C."/>
            <person name="Frederickson K.M."/>
            <person name="Flicek P."/>
            <person name="Florea L."/>
            <person name="Folkerts O."/>
            <person name="Groenen M.A."/>
            <person name="Harkins T.T."/>
            <person name="Herrero J."/>
            <person name="Hoffmann S."/>
            <person name="Megens H.J."/>
            <person name="Jiang A."/>
            <person name="de Jong P."/>
            <person name="Kaiser P."/>
            <person name="Kim H."/>
            <person name="Kim K.W."/>
            <person name="Kim S."/>
            <person name="Langenberger D."/>
            <person name="Lee M.K."/>
            <person name="Lee T."/>
            <person name="Mane S."/>
            <person name="Marcais G."/>
            <person name="Marz M."/>
            <person name="McElroy A.P."/>
            <person name="Modise T."/>
            <person name="Nefedov M."/>
            <person name="Notredame C."/>
            <person name="Paton I.R."/>
            <person name="Payne W.S."/>
            <person name="Pertea G."/>
            <person name="Prickett D."/>
            <person name="Puiu D."/>
            <person name="Qioa D."/>
            <person name="Raineri E."/>
            <person name="Ruffier M."/>
            <person name="Salzberg S.L."/>
            <person name="Schatz M.C."/>
            <person name="Scheuring C."/>
            <person name="Schmidt C.J."/>
            <person name="Schroeder S."/>
            <person name="Searle S.M."/>
            <person name="Smith E.J."/>
            <person name="Smith J."/>
            <person name="Sonstegard T.S."/>
            <person name="Stadler P.F."/>
            <person name="Tafer H."/>
            <person name="Tu Z.J."/>
            <person name="Van Tassell C.P."/>
            <person name="Vilella A.J."/>
            <person name="Williams K.P."/>
            <person name="Yorke J.A."/>
            <person name="Zhang L."/>
            <person name="Zhang H.B."/>
            <person name="Zhang X."/>
            <person name="Zhang Y."/>
            <person name="Reed K.M."/>
        </authorList>
    </citation>
    <scope>NUCLEOTIDE SEQUENCE [LARGE SCALE GENOMIC DNA]</scope>
</reference>
<dbReference type="Proteomes" id="UP000001645">
    <property type="component" value="Chromosome 24"/>
</dbReference>
<keyword evidence="4" id="KW-0597">Phosphoprotein</keyword>
<dbReference type="InterPro" id="IPR043161">
    <property type="entry name" value="DOCK_C_lobe_A"/>
</dbReference>
<accession>A0A803XZP6</accession>
<dbReference type="InterPro" id="IPR001452">
    <property type="entry name" value="SH3_domain"/>
</dbReference>
<dbReference type="Gene3D" id="1.25.40.410">
    <property type="match status" value="1"/>
</dbReference>
<dbReference type="Gene3D" id="2.60.40.150">
    <property type="entry name" value="C2 domain"/>
    <property type="match status" value="1"/>
</dbReference>
<gene>
    <name evidence="11" type="primary">DOCK5</name>
</gene>
<dbReference type="InterPro" id="IPR056372">
    <property type="entry name" value="TPR_DOCK"/>
</dbReference>
<dbReference type="PANTHER" id="PTHR45653">
    <property type="entry name" value="DEDICATOR OF CYTOKINESIS"/>
    <property type="match status" value="1"/>
</dbReference>
<dbReference type="GO" id="GO:0007264">
    <property type="term" value="P:small GTPase-mediated signal transduction"/>
    <property type="evidence" value="ECO:0007669"/>
    <property type="project" value="InterPro"/>
</dbReference>
<evidence type="ECO:0000259" key="10">
    <source>
        <dbReference type="PROSITE" id="PS51651"/>
    </source>
</evidence>
<dbReference type="Gene3D" id="1.20.1270.350">
    <property type="entry name" value="Dedicator of cytokinesis N-terminal subdomain"/>
    <property type="match status" value="1"/>
</dbReference>
<evidence type="ECO:0008006" key="13">
    <source>
        <dbReference type="Google" id="ProtNLM"/>
    </source>
</evidence>
<dbReference type="GO" id="GO:0005085">
    <property type="term" value="F:guanyl-nucleotide exchange factor activity"/>
    <property type="evidence" value="ECO:0007669"/>
    <property type="project" value="UniProtKB-KW"/>
</dbReference>
<name>A0A803XZP6_MELGA</name>
<dbReference type="InterPro" id="IPR032376">
    <property type="entry name" value="DOCK_N"/>
</dbReference>
<dbReference type="GO" id="GO:0016477">
    <property type="term" value="P:cell migration"/>
    <property type="evidence" value="ECO:0007669"/>
    <property type="project" value="TreeGrafter"/>
</dbReference>
<evidence type="ECO:0000313" key="12">
    <source>
        <dbReference type="Proteomes" id="UP000001645"/>
    </source>
</evidence>
<dbReference type="Pfam" id="PF16172">
    <property type="entry name" value="DOCK_N"/>
    <property type="match status" value="1"/>
</dbReference>
<evidence type="ECO:0000256" key="3">
    <source>
        <dbReference type="ARBA" id="ARBA00022490"/>
    </source>
</evidence>
<evidence type="ECO:0000256" key="4">
    <source>
        <dbReference type="ARBA" id="ARBA00022553"/>
    </source>
</evidence>
<keyword evidence="12" id="KW-1185">Reference proteome</keyword>
<reference evidence="11" key="2">
    <citation type="submission" date="2025-08" db="UniProtKB">
        <authorList>
            <consortium name="Ensembl"/>
        </authorList>
    </citation>
    <scope>IDENTIFICATION</scope>
</reference>
<dbReference type="Pfam" id="PF23554">
    <property type="entry name" value="TPR_DOCK"/>
    <property type="match status" value="2"/>
</dbReference>
<dbReference type="SUPFAM" id="SSF48371">
    <property type="entry name" value="ARM repeat"/>
    <property type="match status" value="1"/>
</dbReference>
<dbReference type="FunFam" id="2.60.40.150:FF:000044">
    <property type="entry name" value="dedicator of cytokinesis protein 1"/>
    <property type="match status" value="1"/>
</dbReference>
<dbReference type="GeneTree" id="ENSGT00940000157734"/>